<comment type="caution">
    <text evidence="1">The sequence shown here is derived from an EMBL/GenBank/DDBJ whole genome shotgun (WGS) entry which is preliminary data.</text>
</comment>
<evidence type="ECO:0000313" key="2">
    <source>
        <dbReference type="Proteomes" id="UP000190648"/>
    </source>
</evidence>
<organism evidence="1 2">
    <name type="scientific">Patagioenas fasciata monilis</name>
    <dbReference type="NCBI Taxonomy" id="372326"/>
    <lineage>
        <taxon>Eukaryota</taxon>
        <taxon>Metazoa</taxon>
        <taxon>Chordata</taxon>
        <taxon>Craniata</taxon>
        <taxon>Vertebrata</taxon>
        <taxon>Euteleostomi</taxon>
        <taxon>Archelosauria</taxon>
        <taxon>Archosauria</taxon>
        <taxon>Dinosauria</taxon>
        <taxon>Saurischia</taxon>
        <taxon>Theropoda</taxon>
        <taxon>Coelurosauria</taxon>
        <taxon>Aves</taxon>
        <taxon>Neognathae</taxon>
        <taxon>Neoaves</taxon>
        <taxon>Columbimorphae</taxon>
        <taxon>Columbiformes</taxon>
        <taxon>Columbidae</taxon>
        <taxon>Patagioenas</taxon>
    </lineage>
</organism>
<dbReference type="PANTHER" id="PTHR16230:SF5">
    <property type="entry name" value="BREAST CARCINOMA-AMPLIFIED SEQUENCE 4"/>
    <property type="match status" value="1"/>
</dbReference>
<evidence type="ECO:0000313" key="1">
    <source>
        <dbReference type="EMBL" id="OPJ82684.1"/>
    </source>
</evidence>
<dbReference type="STRING" id="372326.A0A1V4KE34"/>
<dbReference type="OrthoDB" id="2372305at2759"/>
<keyword evidence="2" id="KW-1185">Reference proteome</keyword>
<protein>
    <submittedName>
        <fullName evidence="1">Uncharacterized protein</fullName>
    </submittedName>
</protein>
<gene>
    <name evidence="1" type="ORF">AV530_004813</name>
</gene>
<dbReference type="GO" id="GO:0031083">
    <property type="term" value="C:BLOC-1 complex"/>
    <property type="evidence" value="ECO:0007669"/>
    <property type="project" value="TreeGrafter"/>
</dbReference>
<sequence length="72" mass="8179">MVPRMGELRTPRLGGSPGELEIRSDTCRILEETIPLIKDKLMEMYHICAKADKLEAFVKMVAHCVSFVEDQT</sequence>
<dbReference type="PANTHER" id="PTHR16230">
    <property type="entry name" value="CAPPUCCINO"/>
    <property type="match status" value="1"/>
</dbReference>
<dbReference type="Proteomes" id="UP000190648">
    <property type="component" value="Unassembled WGS sequence"/>
</dbReference>
<dbReference type="InterPro" id="IPR024857">
    <property type="entry name" value="Cappuccino"/>
</dbReference>
<proteinExistence type="predicted"/>
<name>A0A1V4KE34_PATFA</name>
<accession>A0A1V4KE34</accession>
<dbReference type="EMBL" id="LSYS01003456">
    <property type="protein sequence ID" value="OPJ82684.1"/>
    <property type="molecule type" value="Genomic_DNA"/>
</dbReference>
<dbReference type="AlphaFoldDB" id="A0A1V4KE34"/>
<reference evidence="1 2" key="1">
    <citation type="submission" date="2016-02" db="EMBL/GenBank/DDBJ databases">
        <title>Band-tailed pigeon sequencing and assembly.</title>
        <authorList>
            <person name="Soares A.E."/>
            <person name="Novak B.J."/>
            <person name="Rice E.S."/>
            <person name="O'Connell B."/>
            <person name="Chang D."/>
            <person name="Weber S."/>
            <person name="Shapiro B."/>
        </authorList>
    </citation>
    <scope>NUCLEOTIDE SEQUENCE [LARGE SCALE GENOMIC DNA]</scope>
    <source>
        <strain evidence="1">BTP2013</strain>
        <tissue evidence="1">Blood</tissue>
    </source>
</reference>